<dbReference type="SUPFAM" id="SSF55874">
    <property type="entry name" value="ATPase domain of HSP90 chaperone/DNA topoisomerase II/histidine kinase"/>
    <property type="match status" value="1"/>
</dbReference>
<keyword evidence="4" id="KW-0808">Transferase</keyword>
<evidence type="ECO:0000313" key="11">
    <source>
        <dbReference type="EMBL" id="SDQ41045.1"/>
    </source>
</evidence>
<dbReference type="InterPro" id="IPR036890">
    <property type="entry name" value="HATPase_C_sf"/>
</dbReference>
<evidence type="ECO:0000256" key="8">
    <source>
        <dbReference type="ARBA" id="ARBA00023012"/>
    </source>
</evidence>
<feature type="transmembrane region" description="Helical" evidence="9">
    <location>
        <begin position="61"/>
        <end position="77"/>
    </location>
</feature>
<feature type="transmembrane region" description="Helical" evidence="9">
    <location>
        <begin position="83"/>
        <end position="101"/>
    </location>
</feature>
<dbReference type="Proteomes" id="UP000183053">
    <property type="component" value="Unassembled WGS sequence"/>
</dbReference>
<dbReference type="GO" id="GO:0046983">
    <property type="term" value="F:protein dimerization activity"/>
    <property type="evidence" value="ECO:0007669"/>
    <property type="project" value="InterPro"/>
</dbReference>
<dbReference type="Gene3D" id="1.20.5.1930">
    <property type="match status" value="1"/>
</dbReference>
<keyword evidence="9" id="KW-0812">Transmembrane</keyword>
<comment type="catalytic activity">
    <reaction evidence="1">
        <text>ATP + protein L-histidine = ADP + protein N-phospho-L-histidine.</text>
        <dbReference type="EC" id="2.7.13.3"/>
    </reaction>
</comment>
<dbReference type="PANTHER" id="PTHR24421">
    <property type="entry name" value="NITRATE/NITRITE SENSOR PROTEIN NARX-RELATED"/>
    <property type="match status" value="1"/>
</dbReference>
<gene>
    <name evidence="11" type="ORF">SAMN04489765_0304</name>
</gene>
<keyword evidence="5" id="KW-0547">Nucleotide-binding</keyword>
<dbReference type="PANTHER" id="PTHR24421:SF10">
    <property type="entry name" value="NITRATE_NITRITE SENSOR PROTEIN NARQ"/>
    <property type="match status" value="1"/>
</dbReference>
<keyword evidence="3" id="KW-0597">Phosphoprotein</keyword>
<evidence type="ECO:0000256" key="9">
    <source>
        <dbReference type="SAM" id="Phobius"/>
    </source>
</evidence>
<dbReference type="GO" id="GO:0016020">
    <property type="term" value="C:membrane"/>
    <property type="evidence" value="ECO:0007669"/>
    <property type="project" value="InterPro"/>
</dbReference>
<dbReference type="Pfam" id="PF07730">
    <property type="entry name" value="HisKA_3"/>
    <property type="match status" value="1"/>
</dbReference>
<evidence type="ECO:0000259" key="10">
    <source>
        <dbReference type="PROSITE" id="PS50109"/>
    </source>
</evidence>
<dbReference type="InterPro" id="IPR011712">
    <property type="entry name" value="Sig_transdc_His_kin_sub3_dim/P"/>
</dbReference>
<keyword evidence="7" id="KW-0067">ATP-binding</keyword>
<protein>
    <recommendedName>
        <fullName evidence="2">histidine kinase</fullName>
        <ecNumber evidence="2">2.7.13.3</ecNumber>
    </recommendedName>
</protein>
<dbReference type="GO" id="GO:0005524">
    <property type="term" value="F:ATP binding"/>
    <property type="evidence" value="ECO:0007669"/>
    <property type="project" value="UniProtKB-KW"/>
</dbReference>
<evidence type="ECO:0000256" key="2">
    <source>
        <dbReference type="ARBA" id="ARBA00012438"/>
    </source>
</evidence>
<keyword evidence="9" id="KW-0472">Membrane</keyword>
<dbReference type="SMART" id="SM00387">
    <property type="entry name" value="HATPase_c"/>
    <property type="match status" value="1"/>
</dbReference>
<feature type="domain" description="Histidine kinase" evidence="10">
    <location>
        <begin position="293"/>
        <end position="374"/>
    </location>
</feature>
<evidence type="ECO:0000256" key="6">
    <source>
        <dbReference type="ARBA" id="ARBA00022777"/>
    </source>
</evidence>
<keyword evidence="12" id="KW-1185">Reference proteome</keyword>
<organism evidence="11 12">
    <name type="scientific">Tsukamurella pulmonis</name>
    <dbReference type="NCBI Taxonomy" id="47312"/>
    <lineage>
        <taxon>Bacteria</taxon>
        <taxon>Bacillati</taxon>
        <taxon>Actinomycetota</taxon>
        <taxon>Actinomycetes</taxon>
        <taxon>Mycobacteriales</taxon>
        <taxon>Tsukamurellaceae</taxon>
        <taxon>Tsukamurella</taxon>
    </lineage>
</organism>
<name>A0A1H1AMT3_9ACTN</name>
<evidence type="ECO:0000256" key="5">
    <source>
        <dbReference type="ARBA" id="ARBA00022741"/>
    </source>
</evidence>
<dbReference type="PROSITE" id="PS50109">
    <property type="entry name" value="HIS_KIN"/>
    <property type="match status" value="1"/>
</dbReference>
<feature type="transmembrane region" description="Helical" evidence="9">
    <location>
        <begin position="136"/>
        <end position="154"/>
    </location>
</feature>
<dbReference type="InterPro" id="IPR003594">
    <property type="entry name" value="HATPase_dom"/>
</dbReference>
<dbReference type="InterPro" id="IPR050482">
    <property type="entry name" value="Sensor_HK_TwoCompSys"/>
</dbReference>
<evidence type="ECO:0000256" key="1">
    <source>
        <dbReference type="ARBA" id="ARBA00000085"/>
    </source>
</evidence>
<evidence type="ECO:0000313" key="12">
    <source>
        <dbReference type="Proteomes" id="UP000183053"/>
    </source>
</evidence>
<keyword evidence="9" id="KW-1133">Transmembrane helix</keyword>
<dbReference type="EC" id="2.7.13.3" evidence="2"/>
<evidence type="ECO:0000256" key="4">
    <source>
        <dbReference type="ARBA" id="ARBA00022679"/>
    </source>
</evidence>
<dbReference type="Gene3D" id="3.30.565.10">
    <property type="entry name" value="Histidine kinase-like ATPase, C-terminal domain"/>
    <property type="match status" value="1"/>
</dbReference>
<keyword evidence="6 11" id="KW-0418">Kinase</keyword>
<evidence type="ECO:0000256" key="7">
    <source>
        <dbReference type="ARBA" id="ARBA00022840"/>
    </source>
</evidence>
<feature type="transmembrane region" description="Helical" evidence="9">
    <location>
        <begin position="108"/>
        <end position="130"/>
    </location>
</feature>
<dbReference type="GO" id="GO:0000155">
    <property type="term" value="F:phosphorelay sensor kinase activity"/>
    <property type="evidence" value="ECO:0007669"/>
    <property type="project" value="InterPro"/>
</dbReference>
<dbReference type="OrthoDB" id="227596at2"/>
<dbReference type="CDD" id="cd16917">
    <property type="entry name" value="HATPase_UhpB-NarQ-NarX-like"/>
    <property type="match status" value="1"/>
</dbReference>
<proteinExistence type="predicted"/>
<dbReference type="InterPro" id="IPR005467">
    <property type="entry name" value="His_kinase_dom"/>
</dbReference>
<sequence length="374" mass="39811">MVVGVGTRRALLIDSTVAVICFAWVTGPEIVRAPTESSAWAAGLLGAAAIAPTVLCRRFPVLALGCVSAVLVLAALADLRFTWLVSNAGPAFGIAVGWAAYRLPWRTSLIVCAVAAFGVSAVGFAVWSTYSEHDQDAVQLIIAIPAWLLGTLLGREGTHRDRHLTEQREIEAQKEARIRAEERLRVSREIHDVVSHSLSTIALRSGVARLVIDRDPDEARSALRAIEESSRGALDDVRRVLGTLRDTSAPICPGLSDLEPLVSTRWPGGVEVALVDRTDHAALDPQVQTTAYRIVQEALTNAVRHARATRVLIEIAMAGEELTVRVTDDGAGATAAATPGLGLTGMRERVATHGGVLTLGNVDGGYRVEAVIPL</sequence>
<dbReference type="STRING" id="47312.SAMN04489765_0304"/>
<dbReference type="Pfam" id="PF02518">
    <property type="entry name" value="HATPase_c"/>
    <property type="match status" value="1"/>
</dbReference>
<keyword evidence="8" id="KW-0902">Two-component regulatory system</keyword>
<reference evidence="12" key="1">
    <citation type="submission" date="2016-10" db="EMBL/GenBank/DDBJ databases">
        <authorList>
            <person name="Varghese N."/>
            <person name="Submissions S."/>
        </authorList>
    </citation>
    <scope>NUCLEOTIDE SEQUENCE [LARGE SCALE GENOMIC DNA]</scope>
    <source>
        <strain evidence="12">DSM 44142</strain>
    </source>
</reference>
<dbReference type="AlphaFoldDB" id="A0A1H1AMT3"/>
<evidence type="ECO:0000256" key="3">
    <source>
        <dbReference type="ARBA" id="ARBA00022553"/>
    </source>
</evidence>
<accession>A0A1H1AMT3</accession>
<dbReference type="EMBL" id="FNLF01000002">
    <property type="protein sequence ID" value="SDQ41045.1"/>
    <property type="molecule type" value="Genomic_DNA"/>
</dbReference>